<proteinExistence type="predicted"/>
<keyword evidence="2" id="KW-1185">Reference proteome</keyword>
<evidence type="ECO:0000313" key="2">
    <source>
        <dbReference type="Proteomes" id="UP000183365"/>
    </source>
</evidence>
<dbReference type="VEuPathDB" id="FungiDB:HGUI_03723"/>
<dbReference type="OrthoDB" id="10331312at2759"/>
<dbReference type="AlphaFoldDB" id="A0A1L0B550"/>
<organism evidence="1 2">
    <name type="scientific">Hanseniaspora guilliermondii</name>
    <dbReference type="NCBI Taxonomy" id="56406"/>
    <lineage>
        <taxon>Eukaryota</taxon>
        <taxon>Fungi</taxon>
        <taxon>Dikarya</taxon>
        <taxon>Ascomycota</taxon>
        <taxon>Saccharomycotina</taxon>
        <taxon>Saccharomycetes</taxon>
        <taxon>Saccharomycodales</taxon>
        <taxon>Saccharomycodaceae</taxon>
        <taxon>Hanseniaspora</taxon>
    </lineage>
</organism>
<name>A0A1L0B550_9ASCO</name>
<evidence type="ECO:0008006" key="3">
    <source>
        <dbReference type="Google" id="ProtNLM"/>
    </source>
</evidence>
<dbReference type="EMBL" id="FQNF01000112">
    <property type="protein sequence ID" value="SGZ41522.1"/>
    <property type="molecule type" value="Genomic_DNA"/>
</dbReference>
<dbReference type="Proteomes" id="UP000183365">
    <property type="component" value="Unassembled WGS sequence"/>
</dbReference>
<evidence type="ECO:0000313" key="1">
    <source>
        <dbReference type="EMBL" id="SGZ41522.1"/>
    </source>
</evidence>
<sequence>MHNSELQQNSLKKLAKELTSVLLTNTSNNLNRRISLNKFSDWKAAIIDDNDFFITSNKTELLKEINENLSIVGLKLITVKNGYYLQKLNEVDIPVGRDFFDNLKEEEKRILANKTLTYENTKKMTDFKIENNIPDNKLEEDGLIFLICAILFIHGGRMLVSKLEEALELFINLNETPCGTKNLKLSAFLSFLGTSGYIKMYDGNKDLDIIEHNSTEIFKCVRIGPTALEEFTAITMAKFVSEIKRIPFGDVINESTSLHSTLKQEAWYPDDFQLQSTAKSNANEEMNVIANKQSSTQAVLSQRRNR</sequence>
<protein>
    <recommendedName>
        <fullName evidence="3">MAGE domain-containing protein</fullName>
    </recommendedName>
</protein>
<reference evidence="2" key="1">
    <citation type="submission" date="2016-11" db="EMBL/GenBank/DDBJ databases">
        <authorList>
            <person name="Guldener U."/>
        </authorList>
    </citation>
    <scope>NUCLEOTIDE SEQUENCE [LARGE SCALE GENOMIC DNA]</scope>
</reference>
<accession>A0A1L0B550</accession>
<gene>
    <name evidence="1" type="ORF">HGUI_03723</name>
</gene>